<protein>
    <recommendedName>
        <fullName evidence="1">F-box domain-containing protein</fullName>
    </recommendedName>
</protein>
<organism evidence="2 3">
    <name type="scientific">Xanthoceras sorbifolium</name>
    <dbReference type="NCBI Taxonomy" id="99658"/>
    <lineage>
        <taxon>Eukaryota</taxon>
        <taxon>Viridiplantae</taxon>
        <taxon>Streptophyta</taxon>
        <taxon>Embryophyta</taxon>
        <taxon>Tracheophyta</taxon>
        <taxon>Spermatophyta</taxon>
        <taxon>Magnoliopsida</taxon>
        <taxon>eudicotyledons</taxon>
        <taxon>Gunneridae</taxon>
        <taxon>Pentapetalae</taxon>
        <taxon>rosids</taxon>
        <taxon>malvids</taxon>
        <taxon>Sapindales</taxon>
        <taxon>Sapindaceae</taxon>
        <taxon>Xanthoceroideae</taxon>
        <taxon>Xanthoceras</taxon>
    </lineage>
</organism>
<dbReference type="PROSITE" id="PS50181">
    <property type="entry name" value="FBOX"/>
    <property type="match status" value="1"/>
</dbReference>
<dbReference type="EMBL" id="JAFEMO010000168">
    <property type="protein sequence ID" value="KAH7523139.1"/>
    <property type="molecule type" value="Genomic_DNA"/>
</dbReference>
<dbReference type="Pfam" id="PF08268">
    <property type="entry name" value="FBA_3"/>
    <property type="match status" value="1"/>
</dbReference>
<comment type="caution">
    <text evidence="2">The sequence shown here is derived from an EMBL/GenBank/DDBJ whole genome shotgun (WGS) entry which is preliminary data.</text>
</comment>
<dbReference type="SMART" id="SM00256">
    <property type="entry name" value="FBOX"/>
    <property type="match status" value="1"/>
</dbReference>
<evidence type="ECO:0000259" key="1">
    <source>
        <dbReference type="PROSITE" id="PS50181"/>
    </source>
</evidence>
<feature type="domain" description="F-box" evidence="1">
    <location>
        <begin position="32"/>
        <end position="77"/>
    </location>
</feature>
<evidence type="ECO:0000313" key="2">
    <source>
        <dbReference type="EMBL" id="KAH7523139.1"/>
    </source>
</evidence>
<dbReference type="InterPro" id="IPR050796">
    <property type="entry name" value="SCF_F-box_component"/>
</dbReference>
<sequence length="427" mass="48898">MTFFFHYLTNNQISRKRRRKCFNQKPQYAANCTSIEDLPSHILIDILSRLPLKAILISRCVCKTWNLLISDPLFNNNNTRSNAELFLGNDHSTSISRTLHWVDLDCMSATPTPTPTNYYTNLRFYLPESCSKYEIVNSCNGFLCLSKSIFKNPSIICNPVTGEYISIPQPKDDKNVTNNVVSGFGYSFKTNQYKVLRLVLNNFFLRMAELYTLGTTTSWRKLGCAPLAPIGGLFPTYLNGVIHWACDDMDTSHFIVGFDFEQECFCVVPAPCHFDEKQKKKENMYHMNMGVLGGCLSICDVPYSTHFDIWVMKEYGVQQSWTKQFAIDNCLLCRPIKLVANGDVLLMFYKRQGLVLYDPIKKNIRYLQICDPHSIIFQAITFAPTFVSLRDAVGIDGLEVQNGRSRFAECEKDETLFLVERSAPEVY</sequence>
<proteinExistence type="predicted"/>
<accession>A0ABQ8GZJ6</accession>
<dbReference type="NCBIfam" id="TIGR01640">
    <property type="entry name" value="F_box_assoc_1"/>
    <property type="match status" value="1"/>
</dbReference>
<dbReference type="InterPro" id="IPR036047">
    <property type="entry name" value="F-box-like_dom_sf"/>
</dbReference>
<dbReference type="Proteomes" id="UP000827721">
    <property type="component" value="Unassembled WGS sequence"/>
</dbReference>
<gene>
    <name evidence="2" type="ORF">JRO89_XSUnG0084900</name>
</gene>
<dbReference type="InterPro" id="IPR001810">
    <property type="entry name" value="F-box_dom"/>
</dbReference>
<reference evidence="2 3" key="1">
    <citation type="submission" date="2021-02" db="EMBL/GenBank/DDBJ databases">
        <title>Plant Genome Project.</title>
        <authorList>
            <person name="Zhang R.-G."/>
        </authorList>
    </citation>
    <scope>NUCLEOTIDE SEQUENCE [LARGE SCALE GENOMIC DNA]</scope>
    <source>
        <tissue evidence="2">Leaves</tissue>
    </source>
</reference>
<dbReference type="InterPro" id="IPR017451">
    <property type="entry name" value="F-box-assoc_interact_dom"/>
</dbReference>
<dbReference type="InterPro" id="IPR013187">
    <property type="entry name" value="F-box-assoc_dom_typ3"/>
</dbReference>
<name>A0ABQ8GZJ6_9ROSI</name>
<dbReference type="SUPFAM" id="SSF81383">
    <property type="entry name" value="F-box domain"/>
    <property type="match status" value="1"/>
</dbReference>
<dbReference type="PANTHER" id="PTHR31672:SF13">
    <property type="entry name" value="F-BOX PROTEIN CPR30-LIKE"/>
    <property type="match status" value="1"/>
</dbReference>
<keyword evidence="3" id="KW-1185">Reference proteome</keyword>
<evidence type="ECO:0000313" key="3">
    <source>
        <dbReference type="Proteomes" id="UP000827721"/>
    </source>
</evidence>
<dbReference type="Pfam" id="PF00646">
    <property type="entry name" value="F-box"/>
    <property type="match status" value="1"/>
</dbReference>
<dbReference type="CDD" id="cd22157">
    <property type="entry name" value="F-box_AtFBW1-like"/>
    <property type="match status" value="1"/>
</dbReference>
<dbReference type="PANTHER" id="PTHR31672">
    <property type="entry name" value="BNACNNG10540D PROTEIN"/>
    <property type="match status" value="1"/>
</dbReference>
<dbReference type="Gene3D" id="1.20.1280.50">
    <property type="match status" value="1"/>
</dbReference>